<keyword evidence="4" id="KW-1185">Reference proteome</keyword>
<keyword evidence="2" id="KW-1133">Transmembrane helix</keyword>
<proteinExistence type="predicted"/>
<evidence type="ECO:0000256" key="2">
    <source>
        <dbReference type="SAM" id="Phobius"/>
    </source>
</evidence>
<dbReference type="OrthoDB" id="5057864at2"/>
<evidence type="ECO:0000313" key="4">
    <source>
        <dbReference type="Proteomes" id="UP000196320"/>
    </source>
</evidence>
<feature type="transmembrane region" description="Helical" evidence="2">
    <location>
        <begin position="111"/>
        <end position="134"/>
    </location>
</feature>
<organism evidence="3 4">
    <name type="scientific">Microbacterium esteraromaticum</name>
    <dbReference type="NCBI Taxonomy" id="57043"/>
    <lineage>
        <taxon>Bacteria</taxon>
        <taxon>Bacillati</taxon>
        <taxon>Actinomycetota</taxon>
        <taxon>Actinomycetes</taxon>
        <taxon>Micrococcales</taxon>
        <taxon>Microbacteriaceae</taxon>
        <taxon>Microbacterium</taxon>
    </lineage>
</organism>
<feature type="compositionally biased region" description="Low complexity" evidence="1">
    <location>
        <begin position="13"/>
        <end position="22"/>
    </location>
</feature>
<feature type="compositionally biased region" description="Low complexity" evidence="1">
    <location>
        <begin position="33"/>
        <end position="42"/>
    </location>
</feature>
<evidence type="ECO:0000256" key="1">
    <source>
        <dbReference type="SAM" id="MobiDB-lite"/>
    </source>
</evidence>
<keyword evidence="2" id="KW-0812">Transmembrane</keyword>
<feature type="compositionally biased region" description="Polar residues" evidence="1">
    <location>
        <begin position="69"/>
        <end position="87"/>
    </location>
</feature>
<evidence type="ECO:0008006" key="5">
    <source>
        <dbReference type="Google" id="ProtNLM"/>
    </source>
</evidence>
<protein>
    <recommendedName>
        <fullName evidence="5">SbsA Ig-like domain-containing protein</fullName>
    </recommendedName>
</protein>
<evidence type="ECO:0000313" key="3">
    <source>
        <dbReference type="EMBL" id="SJN17235.1"/>
    </source>
</evidence>
<keyword evidence="2" id="KW-0472">Membrane</keyword>
<dbReference type="AlphaFoldDB" id="A0A1R4IBL9"/>
<reference evidence="3 4" key="1">
    <citation type="submission" date="2017-02" db="EMBL/GenBank/DDBJ databases">
        <authorList>
            <person name="Peterson S.W."/>
        </authorList>
    </citation>
    <scope>NUCLEOTIDE SEQUENCE [LARGE SCALE GENOMIC DNA]</scope>
    <source>
        <strain evidence="3 4">B Mb 05.01</strain>
    </source>
</reference>
<gene>
    <name evidence="3" type="ORF">FM104_01305</name>
</gene>
<feature type="region of interest" description="Disordered" evidence="1">
    <location>
        <begin position="1"/>
        <end position="105"/>
    </location>
</feature>
<sequence>MSTDGSGEAPLTRAQLRALRAAQEGEHADEALPPAADSGAAPEPEPEPAAPDYSLGADTPDVGADASIRPTSVHSASKVSASPAQESATTAPKPAMPAPKPRRLAPKNTRFTVTLLSVLGVLALVVGVLGVVSLTQGPRIDQVQVNPTQVIETSGSRIIITANQRLGPIDPAQVSVDPAVPFTVDASGRSIGIRFTVPLDDDTKYRVSVAGATASGGGPQSDLETTFRTPASQILLLQRSADGDDKIFTTDLTGEKATPVFEHPRVDDYRATSDALVVAVEEDDGSRLLVMNRDGSDQRELKLPGEGYVSSVQVSDRAGLVGYNYSDRELTETSGRASVLVTQPLSGAGKPRIVQVDGDEASVSEWRFVPDSSSLLFIDFDGALSVEDPTSDAGVQSMGIAASILGISRGTYTAIVERTDGSIIQLDLTDGAESPLAASEPDYGDATTIEPFPGGTLRHIVQRDETGMPTGQAVVKVDDDGAATVVTEVSGTDAILQVCASPSGQYAAVVIAPDLAANAYDDLMLPLPSTLHTQLFDLRGDDTLPTLNGFDISWCRVAPQP</sequence>
<dbReference type="RefSeq" id="WP_087129655.1">
    <property type="nucleotide sequence ID" value="NZ_FUKO01000004.1"/>
</dbReference>
<dbReference type="SUPFAM" id="SSF69322">
    <property type="entry name" value="Tricorn protease domain 2"/>
    <property type="match status" value="1"/>
</dbReference>
<accession>A0A1R4IBL9</accession>
<dbReference type="EMBL" id="FUKO01000004">
    <property type="protein sequence ID" value="SJN17235.1"/>
    <property type="molecule type" value="Genomic_DNA"/>
</dbReference>
<dbReference type="Proteomes" id="UP000196320">
    <property type="component" value="Unassembled WGS sequence"/>
</dbReference>
<name>A0A1R4IBL9_9MICO</name>